<comment type="caution">
    <text evidence="6">The sequence shown here is derived from an EMBL/GenBank/DDBJ whole genome shotgun (WGS) entry which is preliminary data.</text>
</comment>
<dbReference type="GO" id="GO:0046983">
    <property type="term" value="F:protein dimerization activity"/>
    <property type="evidence" value="ECO:0007669"/>
    <property type="project" value="InterPro"/>
</dbReference>
<dbReference type="EMBL" id="JABWDY010001923">
    <property type="protein sequence ID" value="KAF5207048.1"/>
    <property type="molecule type" value="Genomic_DNA"/>
</dbReference>
<sequence>MIPFKSYYGLGSCSSRDGYSSHSHSLLGSMDMVNGGGSTIISNSSTAEKKAISASKSHSEAEKRRRERINGHLRTLRTLLPNTIKTDKASLLAEVVHQVRELKKLAADVAGKDGNGCSSSSSGSSTTTSSGSGSREWIFPGESDEIIMSYCESDERSESSWSRVKVTISCEDRVDLVKDLSDAVKSVRARVVKAEMSTIGGRTKSELVIEKRRGGSEDDDSELSVLKRALKSVIDKPTVSGTNQILFGNKRQRLSHQFC</sequence>
<dbReference type="InterPro" id="IPR036638">
    <property type="entry name" value="HLH_DNA-bd_sf"/>
</dbReference>
<feature type="region of interest" description="Disordered" evidence="4">
    <location>
        <begin position="39"/>
        <end position="72"/>
    </location>
</feature>
<keyword evidence="7" id="KW-1185">Reference proteome</keyword>
<dbReference type="OrthoDB" id="690068at2759"/>
<dbReference type="InterPro" id="IPR011598">
    <property type="entry name" value="bHLH_dom"/>
</dbReference>
<keyword evidence="1" id="KW-0805">Transcription regulation</keyword>
<reference evidence="6 7" key="1">
    <citation type="submission" date="2020-06" db="EMBL/GenBank/DDBJ databases">
        <title>Transcriptomic and genomic resources for Thalictrum thalictroides and T. hernandezii: Facilitating candidate gene discovery in an emerging model plant lineage.</title>
        <authorList>
            <person name="Arias T."/>
            <person name="Riano-Pachon D.M."/>
            <person name="Di Stilio V.S."/>
        </authorList>
    </citation>
    <scope>NUCLEOTIDE SEQUENCE [LARGE SCALE GENOMIC DNA]</scope>
    <source>
        <strain evidence="7">cv. WT478/WT964</strain>
        <tissue evidence="6">Leaves</tissue>
    </source>
</reference>
<dbReference type="Proteomes" id="UP000554482">
    <property type="component" value="Unassembled WGS sequence"/>
</dbReference>
<dbReference type="Pfam" id="PF00010">
    <property type="entry name" value="HLH"/>
    <property type="match status" value="1"/>
</dbReference>
<dbReference type="Gene3D" id="3.30.70.260">
    <property type="match status" value="1"/>
</dbReference>
<dbReference type="AlphaFoldDB" id="A0A7J6XDL9"/>
<dbReference type="CDD" id="cd04873">
    <property type="entry name" value="ACT_UUR-ACR-like"/>
    <property type="match status" value="1"/>
</dbReference>
<evidence type="ECO:0000256" key="4">
    <source>
        <dbReference type="SAM" id="MobiDB-lite"/>
    </source>
</evidence>
<dbReference type="SUPFAM" id="SSF55021">
    <property type="entry name" value="ACT-like"/>
    <property type="match status" value="1"/>
</dbReference>
<protein>
    <submittedName>
        <fullName evidence="6">Transcription factor bhlh</fullName>
    </submittedName>
</protein>
<accession>A0A7J6XDL9</accession>
<evidence type="ECO:0000256" key="1">
    <source>
        <dbReference type="ARBA" id="ARBA00023015"/>
    </source>
</evidence>
<evidence type="ECO:0000313" key="7">
    <source>
        <dbReference type="Proteomes" id="UP000554482"/>
    </source>
</evidence>
<feature type="domain" description="BHLH" evidence="5">
    <location>
        <begin position="53"/>
        <end position="102"/>
    </location>
</feature>
<dbReference type="PANTHER" id="PTHR45844">
    <property type="entry name" value="TRANSCRIPTION FACTOR BHLH30"/>
    <property type="match status" value="1"/>
</dbReference>
<name>A0A7J6XDL9_THATH</name>
<keyword evidence="3" id="KW-0804">Transcription</keyword>
<dbReference type="CDD" id="cd11455">
    <property type="entry name" value="bHLH_AtAIG1_like"/>
    <property type="match status" value="1"/>
</dbReference>
<keyword evidence="2" id="KW-0238">DNA-binding</keyword>
<feature type="region of interest" description="Disordered" evidence="4">
    <location>
        <begin position="110"/>
        <end position="138"/>
    </location>
</feature>
<proteinExistence type="predicted"/>
<evidence type="ECO:0000313" key="6">
    <source>
        <dbReference type="EMBL" id="KAF5207048.1"/>
    </source>
</evidence>
<evidence type="ECO:0000256" key="3">
    <source>
        <dbReference type="ARBA" id="ARBA00023163"/>
    </source>
</evidence>
<dbReference type="GO" id="GO:0003700">
    <property type="term" value="F:DNA-binding transcription factor activity"/>
    <property type="evidence" value="ECO:0007669"/>
    <property type="project" value="InterPro"/>
</dbReference>
<dbReference type="InterPro" id="IPR045847">
    <property type="entry name" value="AIG1-like"/>
</dbReference>
<evidence type="ECO:0000259" key="5">
    <source>
        <dbReference type="PROSITE" id="PS50888"/>
    </source>
</evidence>
<dbReference type="PANTHER" id="PTHR45844:SF16">
    <property type="entry name" value="TRANSCRIPTION FACTOR BHLH30-LIKE"/>
    <property type="match status" value="1"/>
</dbReference>
<dbReference type="Gene3D" id="4.10.280.10">
    <property type="entry name" value="Helix-loop-helix DNA-binding domain"/>
    <property type="match status" value="1"/>
</dbReference>
<dbReference type="SUPFAM" id="SSF47459">
    <property type="entry name" value="HLH, helix-loop-helix DNA-binding domain"/>
    <property type="match status" value="1"/>
</dbReference>
<gene>
    <name evidence="6" type="ORF">FRX31_003365</name>
</gene>
<dbReference type="SMART" id="SM00353">
    <property type="entry name" value="HLH"/>
    <property type="match status" value="1"/>
</dbReference>
<feature type="compositionally biased region" description="Low complexity" evidence="4">
    <location>
        <begin position="118"/>
        <end position="134"/>
    </location>
</feature>
<dbReference type="PROSITE" id="PS50888">
    <property type="entry name" value="BHLH"/>
    <property type="match status" value="1"/>
</dbReference>
<organism evidence="6 7">
    <name type="scientific">Thalictrum thalictroides</name>
    <name type="common">Rue-anemone</name>
    <name type="synonym">Anemone thalictroides</name>
    <dbReference type="NCBI Taxonomy" id="46969"/>
    <lineage>
        <taxon>Eukaryota</taxon>
        <taxon>Viridiplantae</taxon>
        <taxon>Streptophyta</taxon>
        <taxon>Embryophyta</taxon>
        <taxon>Tracheophyta</taxon>
        <taxon>Spermatophyta</taxon>
        <taxon>Magnoliopsida</taxon>
        <taxon>Ranunculales</taxon>
        <taxon>Ranunculaceae</taxon>
        <taxon>Thalictroideae</taxon>
        <taxon>Thalictrum</taxon>
    </lineage>
</organism>
<feature type="compositionally biased region" description="Basic and acidic residues" evidence="4">
    <location>
        <begin position="47"/>
        <end position="70"/>
    </location>
</feature>
<dbReference type="GO" id="GO:0003677">
    <property type="term" value="F:DNA binding"/>
    <property type="evidence" value="ECO:0007669"/>
    <property type="project" value="UniProtKB-KW"/>
</dbReference>
<dbReference type="InterPro" id="IPR045865">
    <property type="entry name" value="ACT-like_dom_sf"/>
</dbReference>
<evidence type="ECO:0000256" key="2">
    <source>
        <dbReference type="ARBA" id="ARBA00023125"/>
    </source>
</evidence>